<dbReference type="Pfam" id="PF00225">
    <property type="entry name" value="Kinesin"/>
    <property type="match status" value="1"/>
</dbReference>
<organism evidence="12 13">
    <name type="scientific">Symbiodinium microadriaticum</name>
    <name type="common">Dinoflagellate</name>
    <name type="synonym">Zooxanthella microadriatica</name>
    <dbReference type="NCBI Taxonomy" id="2951"/>
    <lineage>
        <taxon>Eukaryota</taxon>
        <taxon>Sar</taxon>
        <taxon>Alveolata</taxon>
        <taxon>Dinophyceae</taxon>
        <taxon>Suessiales</taxon>
        <taxon>Symbiodiniaceae</taxon>
        <taxon>Symbiodinium</taxon>
    </lineage>
</organism>
<name>A0A1Q9D957_SYMMI</name>
<evidence type="ECO:0000256" key="4">
    <source>
        <dbReference type="ARBA" id="ARBA00023175"/>
    </source>
</evidence>
<feature type="coiled-coil region" evidence="8">
    <location>
        <begin position="385"/>
        <end position="509"/>
    </location>
</feature>
<feature type="coiled-coil region" evidence="8">
    <location>
        <begin position="640"/>
        <end position="746"/>
    </location>
</feature>
<gene>
    <name evidence="12" type="primary">Kif1c</name>
    <name evidence="12" type="ORF">AK812_SmicGene26582</name>
</gene>
<dbReference type="Pfam" id="PF12796">
    <property type="entry name" value="Ank_2"/>
    <property type="match status" value="5"/>
</dbReference>
<feature type="compositionally biased region" description="Basic and acidic residues" evidence="9">
    <location>
        <begin position="2219"/>
        <end position="2245"/>
    </location>
</feature>
<feature type="coiled-coil region" evidence="8">
    <location>
        <begin position="921"/>
        <end position="981"/>
    </location>
</feature>
<feature type="repeat" description="ANK" evidence="5">
    <location>
        <begin position="2472"/>
        <end position="2504"/>
    </location>
</feature>
<dbReference type="SUPFAM" id="SSF48403">
    <property type="entry name" value="Ankyrin repeat"/>
    <property type="match status" value="3"/>
</dbReference>
<dbReference type="InterPro" id="IPR027417">
    <property type="entry name" value="P-loop_NTPase"/>
</dbReference>
<dbReference type="SUPFAM" id="SSF53448">
    <property type="entry name" value="Nucleotide-diphospho-sugar transferases"/>
    <property type="match status" value="1"/>
</dbReference>
<reference evidence="12 13" key="1">
    <citation type="submission" date="2016-02" db="EMBL/GenBank/DDBJ databases">
        <title>Genome analysis of coral dinoflagellate symbionts highlights evolutionary adaptations to a symbiotic lifestyle.</title>
        <authorList>
            <person name="Aranda M."/>
            <person name="Li Y."/>
            <person name="Liew Y.J."/>
            <person name="Baumgarten S."/>
            <person name="Simakov O."/>
            <person name="Wilson M."/>
            <person name="Piel J."/>
            <person name="Ashoor H."/>
            <person name="Bougouffa S."/>
            <person name="Bajic V.B."/>
            <person name="Ryu T."/>
            <person name="Ravasi T."/>
            <person name="Bayer T."/>
            <person name="Micklem G."/>
            <person name="Kim H."/>
            <person name="Bhak J."/>
            <person name="Lajeunesse T.C."/>
            <person name="Voolstra C.R."/>
        </authorList>
    </citation>
    <scope>NUCLEOTIDE SEQUENCE [LARGE SCALE GENOMIC DNA]</scope>
    <source>
        <strain evidence="12 13">CCMP2467</strain>
    </source>
</reference>
<keyword evidence="6" id="KW-0694">RNA-binding</keyword>
<dbReference type="SMART" id="SM00248">
    <property type="entry name" value="ANK"/>
    <property type="match status" value="13"/>
</dbReference>
<feature type="region of interest" description="Disordered" evidence="9">
    <location>
        <begin position="1843"/>
        <end position="1919"/>
    </location>
</feature>
<dbReference type="GO" id="GO:0007018">
    <property type="term" value="P:microtubule-based movement"/>
    <property type="evidence" value="ECO:0007669"/>
    <property type="project" value="InterPro"/>
</dbReference>
<dbReference type="Gene3D" id="3.90.550.10">
    <property type="entry name" value="Spore Coat Polysaccharide Biosynthesis Protein SpsA, Chain A"/>
    <property type="match status" value="1"/>
</dbReference>
<dbReference type="InterPro" id="IPR002495">
    <property type="entry name" value="Glyco_trans_8"/>
</dbReference>
<sequence length="3173" mass="353084">MAEDDVPQGVIVCVRLRPMFVKRPDGTPGREATCQRVVEMEGEAENGCGCAVTKIYDPNDMTAPPKSYAFDRSWWSCDGAVEDPERPGFRIPDGPNSKYVDQDMVWNDIGAMVMKNALRGYNCTVFAYGQSGCGKSYSVVGDPPNLGIIPRAVQAVYEVVDGNTNPDVRYHVEIAMLEVYMDEVYDLLEPRKKDRQKLNVFHNKGEVFIYDPKDRKNMDKIWRACSNHEKAESFRKMGDANRSIRATGMNPESSRGHTLFIVRFRKEAKRGGWVEEFRSKLCLVDLAGSERAHDTGLTGVGLEEGIAINQSLSALGQCLVQLCKGERVNYSDKLTRLLSESLGGNAVTVMIAALSPADINYNDTLSTLRFADNAKKMPVKVKKQLDPTAELIKQLQEENAKLQAQLTSMGSEEIEKERREWEEKLAAADAKVADSQKALEEMKANAESDVRVRLARAKTGAVDLNPTVEELEAKVQELESQKGDSDSKLEELNAEIDRLQAKIQELGGPEAAVAEQGELVELLKTRTTNEAHNSDISEQQKDTLAMLMEARLGEIERLQEARDAVRLELLKVKKNGGTDVEAQEECITKLEEQLAAARADCEKMSEKAAEVGMGKIFRAAILALHRQDEDSMVSYLQDQLNLLQATSEQDAAEVKRLEEESNVALQKAQQAAEEAKAAAEDALQEKMEHVQAIAAERDAAQSEARRLTEQMGSSKEDLMEKQEAIAAIIRSEMQSWEDKLQKADESERVLKKSFEDMGVSMQDMMAMITKGGGFGGKDGGAVCHFVNLCEDAHDDGLIYLIPEGTTKIKKYEDDDEEVCIKLDGDSIRPVHAILESLESSGVTIKSAAEDAVLWVNGNAVEYGGAGVTLEHGARVIFGSDFVFRFVDPKGKKAKKVAAAATSTGFDDKGMPVVIDWHYAMAELSRKNGVDAEEEIRKAREKLNDEMAEKEAKLAEEQKMLEEKMEVERAEYEKQIEELKKGAKASDPEKLKEEQMQTQLTLQKFKSKLDMQRSRAQWVRAAFTAGKDSRFELDIRLSRQQMAELQPRLVEANRIAANLGVQYAFHFIDAIDPRARRQDSNVDEKMVEEAKRLLLQVKVQNSKDQKLQLWSLQKFRDRFVKMLAYANKQSAQNTAGEDLAIFWDDFEHTLVGTAAIGVTPLLKMDMVRELITLRDFSGNVTGAVEVTMQMFMSNKPSMTRISTSAGNPLEILKDKEVTGVVTFGRLTHENAEARNWSSFFVRFSWFDTDGRMDNYSPNALAEDLKYTFEFKQTCSESFLKFLESGVMAIQVRAYEKGVAAGELELVKQKLKATEDELKRVRDAMAEERAVFEEEIEVKVAAAIAEERAKCEAEAEEKLAQVRAVAKEEAAREREEPAKAVLLSVWSLPESEQRQLLLELLEKFSLNASLEAWCDQDHVPDFSAPRPRLKSNCAGVCLRGRGADSVLGCPWCRRPLAISVEIPQPLPCTDTATTRHAYATLLYGGECHKYFLGALVVAEGLRKFAVESRAGQILPLLLLHTYDVPDAYIEALTRAGWKCKEVGYIYKGVAKALFKKYWNSRFLGVFTKLRALEQHEYEKVLFLDLDILVRGDLAEVFKLRAPAAMKRGEPVMEHGEFVPYAGVMLLKPDQAVFDAMSSEIFDYEHPEHYETYMPEQEYLSRFYGTFDKWTHISCQYNFEIDKNERIPHDFSVAHENIRNGAGHKGAVVLHYSGTSIKPWDLLYSEAKLRVDSFEDVTRLHQQLRLEGPGDRLNGYKDGDRLWNAMLEWLEQFEALVRRLASDGVDIVDIVKVQVEKAEEAQARKRAAEQGESGQWQNGYGNWADRWQAPVNHDDASAGDVEVSRAVAAAEKKRKKKSESQPPPPPAPAEEAPAQQPPAPAQPQPPSQQLPHPPPQQLPQPPAQRLTPSPKEVKSDEPWMDVRGGSLDEVKAELVKARGQVFKIMQDKEQLQHKLNRMEGRHANLPGHIDEVDHGEVKHVDLEQAHQHILYLEMKLKAGAELEKKNEELEGKLRDVQLLADQRNQQPSASDALRPDLGQSFAWPFLQLLARRTPMLIGEQIIGQPAERCFRHAYWGYKGVTLFGRDKGGLSTSSSRLAVDRVAAGFSTMGVSISAWSPTSRTSQDHAGHWRMLLIERRPPARRALVNSNQVIALLRSGLLRRRATAFWADFAHEDLKSDVRGQWQLASSANILIGAHGAGLAWGAFMPVDPSTPPPPPPPPPEERERRPSNGKGTKSERLERQAAEKPSAESTRLWFLLQEKKSKAVADWLSHADGQKEVNIKDRAFGWTPVHFAAHLGSSHLVKLLVDGKAHLDTSCSEGNTPLMCAARQNNTSAANYLIAKKAHLNSVNNNGWTALIWCAINGCEDVATALLTSSANYLKSDNEGRTACMWAARHGHLSMVETLLANGLNLLQADEAGLTVYDHAQEQLEMRSMIAAVQEVNEELQAAARNNDYDGVKRAIEEGANLNVEDEDGWTPLMWAALHQSLDMVQLVIRHGANPNLIDERGEVLQMLSTDHLAVGDSVVEIVGSNERLLEHAKAGRWQEIDAELAIGAWVNVRDEARRTALLWAARHGACEAVTNLVNKNADLDARDESGWLPVHWAAQSGNVQTLCNLHYLGSDFTSRTYVGETALHIAAQYNDGAMIQALLASNADIEELDVDMRTALHMAAANGQTIALQTLLFYKADPDKVVEDDSGATAFLLAVTNHREAVVQAMLADIPAPPKLPHFHVTSPASPEKAKKTKNLQPERDATKGAGSARGGQGARGNVKSSSSAKAVATPTPKNKVGSRKKLVKDLREKRGEHSCALLETATEIRSKLVKNNFPSIARKVLKQTDCEERSALALAVLNRSSNIIQILIGAKADLETVDAQNNGILHYAAMNRDREVVALLMELNARIDRENNDGMKPSDLCEDADILHMIARKLVSKKLASLPPAPPATHPALDGGNLLQESARKHRIRFEGLQVSLSQENITEQLKLFIKQRGAPKASRIEVALDPITARPKGHAYADFSDMSSADLVLQGDGKPINGQPIRVFFEIPLHLSHRTVGSVIIELMPHMQILHQQLCRVQPGETMAWDATPMYAYGGLSTLFGLHHACLIGMAPKFRPCQLNWYCLTAAAVVALAHPDSTHVCHVSRMSVKPCRHRKQRAALRKRFWPTRVDEQVALASLDESR</sequence>
<feature type="coiled-coil region" evidence="8">
    <location>
        <begin position="555"/>
        <end position="607"/>
    </location>
</feature>
<dbReference type="InterPro" id="IPR019821">
    <property type="entry name" value="Kinesin_motor_CS"/>
</dbReference>
<dbReference type="PANTHER" id="PTHR47968">
    <property type="entry name" value="CENTROMERE PROTEIN E"/>
    <property type="match status" value="1"/>
</dbReference>
<dbReference type="Gene3D" id="3.30.70.330">
    <property type="match status" value="1"/>
</dbReference>
<keyword evidence="3 8" id="KW-0175">Coiled coil</keyword>
<feature type="binding site" evidence="7">
    <location>
        <begin position="129"/>
        <end position="136"/>
    </location>
    <ligand>
        <name>ATP</name>
        <dbReference type="ChEBI" id="CHEBI:30616"/>
    </ligand>
</feature>
<dbReference type="GO" id="GO:0008017">
    <property type="term" value="F:microtubule binding"/>
    <property type="evidence" value="ECO:0007669"/>
    <property type="project" value="InterPro"/>
</dbReference>
<dbReference type="EMBL" id="LSRX01000654">
    <property type="protein sequence ID" value="OLP91701.1"/>
    <property type="molecule type" value="Genomic_DNA"/>
</dbReference>
<feature type="region of interest" description="Disordered" evidence="9">
    <location>
        <begin position="2202"/>
        <end position="2245"/>
    </location>
</feature>
<dbReference type="InterPro" id="IPR029044">
    <property type="entry name" value="Nucleotide-diphossugar_trans"/>
</dbReference>
<dbReference type="Pfam" id="PF13637">
    <property type="entry name" value="Ank_4"/>
    <property type="match status" value="1"/>
</dbReference>
<feature type="domain" description="RRM" evidence="11">
    <location>
        <begin position="2956"/>
        <end position="3039"/>
    </location>
</feature>
<dbReference type="Proteomes" id="UP000186817">
    <property type="component" value="Unassembled WGS sequence"/>
</dbReference>
<evidence type="ECO:0000313" key="13">
    <source>
        <dbReference type="Proteomes" id="UP000186817"/>
    </source>
</evidence>
<keyword evidence="5" id="KW-0040">ANK repeat</keyword>
<dbReference type="InterPro" id="IPR012677">
    <property type="entry name" value="Nucleotide-bd_a/b_plait_sf"/>
</dbReference>
<feature type="repeat" description="ANK" evidence="5">
    <location>
        <begin position="2317"/>
        <end position="2349"/>
    </location>
</feature>
<evidence type="ECO:0000256" key="1">
    <source>
        <dbReference type="ARBA" id="ARBA00022741"/>
    </source>
</evidence>
<dbReference type="PROSITE" id="PS50067">
    <property type="entry name" value="KINESIN_MOTOR_2"/>
    <property type="match status" value="1"/>
</dbReference>
<evidence type="ECO:0000256" key="6">
    <source>
        <dbReference type="PROSITE-ProRule" id="PRU00176"/>
    </source>
</evidence>
<dbReference type="InterPro" id="IPR036961">
    <property type="entry name" value="Kinesin_motor_dom_sf"/>
</dbReference>
<keyword evidence="1 7" id="KW-0547">Nucleotide-binding</keyword>
<feature type="region of interest" description="Disordered" evidence="9">
    <location>
        <begin position="1801"/>
        <end position="1823"/>
    </location>
</feature>
<dbReference type="InterPro" id="IPR035979">
    <property type="entry name" value="RBD_domain_sf"/>
</dbReference>
<feature type="repeat" description="ANK" evidence="5">
    <location>
        <begin position="2870"/>
        <end position="2902"/>
    </location>
</feature>
<dbReference type="OrthoDB" id="440533at2759"/>
<dbReference type="GO" id="GO:0005524">
    <property type="term" value="F:ATP binding"/>
    <property type="evidence" value="ECO:0007669"/>
    <property type="project" value="UniProtKB-UniRule"/>
</dbReference>
<evidence type="ECO:0000256" key="9">
    <source>
        <dbReference type="SAM" id="MobiDB-lite"/>
    </source>
</evidence>
<evidence type="ECO:0000256" key="5">
    <source>
        <dbReference type="PROSITE-ProRule" id="PRU00023"/>
    </source>
</evidence>
<dbReference type="PROSITE" id="PS00411">
    <property type="entry name" value="KINESIN_MOTOR_1"/>
    <property type="match status" value="1"/>
</dbReference>
<feature type="compositionally biased region" description="Pro residues" evidence="9">
    <location>
        <begin position="1872"/>
        <end position="1899"/>
    </location>
</feature>
<dbReference type="InterPro" id="IPR027640">
    <property type="entry name" value="Kinesin-like_fam"/>
</dbReference>
<feature type="domain" description="Kinesin motor" evidence="10">
    <location>
        <begin position="9"/>
        <end position="377"/>
    </location>
</feature>
<evidence type="ECO:0000259" key="10">
    <source>
        <dbReference type="PROSITE" id="PS50067"/>
    </source>
</evidence>
<evidence type="ECO:0000256" key="7">
    <source>
        <dbReference type="PROSITE-ProRule" id="PRU00283"/>
    </source>
</evidence>
<evidence type="ECO:0000256" key="3">
    <source>
        <dbReference type="ARBA" id="ARBA00023054"/>
    </source>
</evidence>
<dbReference type="Gene3D" id="2.60.200.20">
    <property type="match status" value="1"/>
</dbReference>
<protein>
    <submittedName>
        <fullName evidence="12">Kinesin-like protein KIF1C</fullName>
    </submittedName>
</protein>
<feature type="region of interest" description="Disordered" evidence="9">
    <location>
        <begin position="2723"/>
        <end position="2791"/>
    </location>
</feature>
<accession>A0A1Q9D957</accession>
<feature type="coiled-coil region" evidence="8">
    <location>
        <begin position="1302"/>
        <end position="1370"/>
    </location>
</feature>
<evidence type="ECO:0000256" key="2">
    <source>
        <dbReference type="ARBA" id="ARBA00022840"/>
    </source>
</evidence>
<comment type="caution">
    <text evidence="12">The sequence shown here is derived from an EMBL/GenBank/DDBJ whole genome shotgun (WGS) entry which is preliminary data.</text>
</comment>
<dbReference type="PROSITE" id="PS50102">
    <property type="entry name" value="RRM"/>
    <property type="match status" value="1"/>
</dbReference>
<proteinExistence type="inferred from homology"/>
<dbReference type="CDD" id="cd00590">
    <property type="entry name" value="RRM_SF"/>
    <property type="match status" value="1"/>
</dbReference>
<dbReference type="PRINTS" id="PR00380">
    <property type="entry name" value="KINESINHEAVY"/>
</dbReference>
<dbReference type="GO" id="GO:0003723">
    <property type="term" value="F:RNA binding"/>
    <property type="evidence" value="ECO:0007669"/>
    <property type="project" value="UniProtKB-UniRule"/>
</dbReference>
<feature type="repeat" description="ANK" evidence="5">
    <location>
        <begin position="2284"/>
        <end position="2316"/>
    </location>
</feature>
<dbReference type="PROSITE" id="PS50297">
    <property type="entry name" value="ANK_REP_REGION"/>
    <property type="match status" value="5"/>
</dbReference>
<dbReference type="InterPro" id="IPR000504">
    <property type="entry name" value="RRM_dom"/>
</dbReference>
<feature type="coiled-coil region" evidence="8">
    <location>
        <begin position="1989"/>
        <end position="2023"/>
    </location>
</feature>
<dbReference type="PANTHER" id="PTHR47968:SF75">
    <property type="entry name" value="CENTROMERE-ASSOCIATED PROTEIN E"/>
    <property type="match status" value="1"/>
</dbReference>
<keyword evidence="4 7" id="KW-0505">Motor protein</keyword>
<feature type="compositionally biased region" description="Pro residues" evidence="9">
    <location>
        <begin position="2208"/>
        <end position="2218"/>
    </location>
</feature>
<dbReference type="InterPro" id="IPR002110">
    <property type="entry name" value="Ankyrin_rpt"/>
</dbReference>
<dbReference type="GO" id="GO:0016757">
    <property type="term" value="F:glycosyltransferase activity"/>
    <property type="evidence" value="ECO:0007669"/>
    <property type="project" value="InterPro"/>
</dbReference>
<dbReference type="SUPFAM" id="SSF49879">
    <property type="entry name" value="SMAD/FHA domain"/>
    <property type="match status" value="1"/>
</dbReference>
<dbReference type="PROSITE" id="PS50088">
    <property type="entry name" value="ANK_REPEAT"/>
    <property type="match status" value="7"/>
</dbReference>
<comment type="similarity">
    <text evidence="7">Belongs to the TRAFAC class myosin-kinesin ATPase superfamily. Kinesin family.</text>
</comment>
<dbReference type="InterPro" id="IPR036770">
    <property type="entry name" value="Ankyrin_rpt-contain_sf"/>
</dbReference>
<keyword evidence="13" id="KW-1185">Reference proteome</keyword>
<dbReference type="Pfam" id="PF01501">
    <property type="entry name" value="Glyco_transf_8"/>
    <property type="match status" value="1"/>
</dbReference>
<dbReference type="SUPFAM" id="SSF52540">
    <property type="entry name" value="P-loop containing nucleoside triphosphate hydrolases"/>
    <property type="match status" value="1"/>
</dbReference>
<dbReference type="SUPFAM" id="SSF54928">
    <property type="entry name" value="RNA-binding domain, RBD"/>
    <property type="match status" value="1"/>
</dbReference>
<dbReference type="SMART" id="SM00360">
    <property type="entry name" value="RRM"/>
    <property type="match status" value="1"/>
</dbReference>
<dbReference type="InterPro" id="IPR008984">
    <property type="entry name" value="SMAD_FHA_dom_sf"/>
</dbReference>
<dbReference type="Gene3D" id="1.25.40.20">
    <property type="entry name" value="Ankyrin repeat-containing domain"/>
    <property type="match status" value="5"/>
</dbReference>
<dbReference type="CDD" id="cd00106">
    <property type="entry name" value="KISc"/>
    <property type="match status" value="1"/>
</dbReference>
<dbReference type="InterPro" id="IPR001752">
    <property type="entry name" value="Kinesin_motor_dom"/>
</dbReference>
<dbReference type="GO" id="GO:0003777">
    <property type="term" value="F:microtubule motor activity"/>
    <property type="evidence" value="ECO:0007669"/>
    <property type="project" value="InterPro"/>
</dbReference>
<feature type="repeat" description="ANK" evidence="5">
    <location>
        <begin position="2561"/>
        <end position="2593"/>
    </location>
</feature>
<evidence type="ECO:0000256" key="8">
    <source>
        <dbReference type="SAM" id="Coils"/>
    </source>
</evidence>
<dbReference type="Gene3D" id="3.40.850.10">
    <property type="entry name" value="Kinesin motor domain"/>
    <property type="match status" value="1"/>
</dbReference>
<keyword evidence="2 7" id="KW-0067">ATP-binding</keyword>
<feature type="compositionally biased region" description="Low complexity" evidence="9">
    <location>
        <begin position="2765"/>
        <end position="2778"/>
    </location>
</feature>
<feature type="repeat" description="ANK" evidence="5">
    <location>
        <begin position="2383"/>
        <end position="2415"/>
    </location>
</feature>
<dbReference type="SMART" id="SM00129">
    <property type="entry name" value="KISc"/>
    <property type="match status" value="1"/>
</dbReference>
<evidence type="ECO:0000313" key="12">
    <source>
        <dbReference type="EMBL" id="OLP91701.1"/>
    </source>
</evidence>
<feature type="repeat" description="ANK" evidence="5">
    <location>
        <begin position="2627"/>
        <end position="2659"/>
    </location>
</feature>
<evidence type="ECO:0000259" key="11">
    <source>
        <dbReference type="PROSITE" id="PS50102"/>
    </source>
</evidence>